<dbReference type="GO" id="GO:0030896">
    <property type="term" value="C:checkpoint clamp complex"/>
    <property type="evidence" value="ECO:0007669"/>
    <property type="project" value="TreeGrafter"/>
</dbReference>
<organism evidence="7 8">
    <name type="scientific">Monoraphidium neglectum</name>
    <dbReference type="NCBI Taxonomy" id="145388"/>
    <lineage>
        <taxon>Eukaryota</taxon>
        <taxon>Viridiplantae</taxon>
        <taxon>Chlorophyta</taxon>
        <taxon>core chlorophytes</taxon>
        <taxon>Chlorophyceae</taxon>
        <taxon>CS clade</taxon>
        <taxon>Sphaeropleales</taxon>
        <taxon>Selenastraceae</taxon>
        <taxon>Monoraphidium</taxon>
    </lineage>
</organism>
<evidence type="ECO:0000256" key="4">
    <source>
        <dbReference type="ARBA" id="ARBA00023204"/>
    </source>
</evidence>
<proteinExistence type="inferred from homology"/>
<dbReference type="EMBL" id="KK104610">
    <property type="protein sequence ID" value="KIY93655.1"/>
    <property type="molecule type" value="Genomic_DNA"/>
</dbReference>
<dbReference type="Pfam" id="PF02144">
    <property type="entry name" value="Rad1"/>
    <property type="match status" value="1"/>
</dbReference>
<feature type="compositionally biased region" description="Gly residues" evidence="6">
    <location>
        <begin position="289"/>
        <end position="310"/>
    </location>
</feature>
<protein>
    <recommendedName>
        <fullName evidence="9">Cell cycle checkpoint protein RAD1</fullName>
    </recommendedName>
</protein>
<keyword evidence="8" id="KW-1185">Reference proteome</keyword>
<reference evidence="7 8" key="1">
    <citation type="journal article" date="2013" name="BMC Genomics">
        <title>Reconstruction of the lipid metabolism for the microalga Monoraphidium neglectum from its genome sequence reveals characteristics suitable for biofuel production.</title>
        <authorList>
            <person name="Bogen C."/>
            <person name="Al-Dilaimi A."/>
            <person name="Albersmeier A."/>
            <person name="Wichmann J."/>
            <person name="Grundmann M."/>
            <person name="Rupp O."/>
            <person name="Lauersen K.J."/>
            <person name="Blifernez-Klassen O."/>
            <person name="Kalinowski J."/>
            <person name="Goesmann A."/>
            <person name="Mussgnug J.H."/>
            <person name="Kruse O."/>
        </authorList>
    </citation>
    <scope>NUCLEOTIDE SEQUENCE [LARGE SCALE GENOMIC DNA]</scope>
    <source>
        <strain evidence="7 8">SAG 48.87</strain>
    </source>
</reference>
<name>A0A0D2MEX4_9CHLO</name>
<dbReference type="Proteomes" id="UP000054498">
    <property type="component" value="Unassembled WGS sequence"/>
</dbReference>
<dbReference type="GO" id="GO:0000077">
    <property type="term" value="P:DNA damage checkpoint signaling"/>
    <property type="evidence" value="ECO:0007669"/>
    <property type="project" value="InterPro"/>
</dbReference>
<keyword evidence="5" id="KW-0539">Nucleus</keyword>
<evidence type="ECO:0000256" key="5">
    <source>
        <dbReference type="ARBA" id="ARBA00023242"/>
    </source>
</evidence>
<comment type="similarity">
    <text evidence="2">Belongs to the rad1 family.</text>
</comment>
<comment type="subcellular location">
    <subcellularLocation>
        <location evidence="1">Nucleus</location>
    </subcellularLocation>
</comment>
<feature type="compositionally biased region" description="Gly residues" evidence="6">
    <location>
        <begin position="357"/>
        <end position="372"/>
    </location>
</feature>
<evidence type="ECO:0000313" key="8">
    <source>
        <dbReference type="Proteomes" id="UP000054498"/>
    </source>
</evidence>
<evidence type="ECO:0000313" key="7">
    <source>
        <dbReference type="EMBL" id="KIY93655.1"/>
    </source>
</evidence>
<evidence type="ECO:0000256" key="2">
    <source>
        <dbReference type="ARBA" id="ARBA00010991"/>
    </source>
</evidence>
<dbReference type="PANTHER" id="PTHR10870">
    <property type="entry name" value="CELL CYCLE CHECKPOINT PROTEIN RAD1"/>
    <property type="match status" value="1"/>
</dbReference>
<dbReference type="InterPro" id="IPR003021">
    <property type="entry name" value="Rad1_Rec1_Rad17"/>
</dbReference>
<dbReference type="OrthoDB" id="337581at2759"/>
<evidence type="ECO:0000256" key="6">
    <source>
        <dbReference type="SAM" id="MobiDB-lite"/>
    </source>
</evidence>
<feature type="compositionally biased region" description="Acidic residues" evidence="6">
    <location>
        <begin position="344"/>
        <end position="356"/>
    </location>
</feature>
<dbReference type="AlphaFoldDB" id="A0A0D2MEX4"/>
<dbReference type="KEGG" id="mng:MNEG_14307"/>
<dbReference type="InterPro" id="IPR046938">
    <property type="entry name" value="DNA_clamp_sf"/>
</dbReference>
<dbReference type="STRING" id="145388.A0A0D2MEX4"/>
<dbReference type="RefSeq" id="XP_013892675.1">
    <property type="nucleotide sequence ID" value="XM_014037221.1"/>
</dbReference>
<feature type="region of interest" description="Disordered" evidence="6">
    <location>
        <begin position="289"/>
        <end position="326"/>
    </location>
</feature>
<dbReference type="GO" id="GO:0006281">
    <property type="term" value="P:DNA repair"/>
    <property type="evidence" value="ECO:0007669"/>
    <property type="project" value="UniProtKB-KW"/>
</dbReference>
<evidence type="ECO:0008006" key="9">
    <source>
        <dbReference type="Google" id="ProtNLM"/>
    </source>
</evidence>
<accession>A0A0D2MEX4</accession>
<keyword evidence="4" id="KW-0234">DNA repair</keyword>
<dbReference type="PRINTS" id="PR01245">
    <property type="entry name" value="RAD1REC1"/>
</dbReference>
<dbReference type="Gene3D" id="3.70.10.10">
    <property type="match status" value="1"/>
</dbReference>
<gene>
    <name evidence="7" type="ORF">MNEG_14307</name>
</gene>
<sequence length="372" mass="38741">MAAHSDIMRGGDQGQQALSLTLDNVRGLTAVLQAIKPGSKQVCSVIVDGDGLSIRWEDDSKTLQSCVYLRSELFSSYDSPAEQQVFGVQFSQLVDTLSTFACASDANSLQLLYPGPEGELVLQMRDDPPPQPAAPGAPPVAPPAGVPSLSMYARVSCLEQPVPRDITEYWADPVSYFLIRGALLKEAIDDLEWPNGPVVLSMQRDPRRITMRATGTSGSLEVELPIVELMGFSASCQIVTHTYAYRNLRAAFSNIPSNTKGDARSISTKVSIDASGLLKVTHMMSILGRQGGGGGGGGGARFGGGDGGYGQPSFQGGSLMQTQGGAVDPARVGRVQFVSVPQLDESEEGDGGDDGGDGTGLGDGGGGGAGTL</sequence>
<keyword evidence="3" id="KW-0227">DNA damage</keyword>
<feature type="region of interest" description="Disordered" evidence="6">
    <location>
        <begin position="340"/>
        <end position="372"/>
    </location>
</feature>
<evidence type="ECO:0000256" key="3">
    <source>
        <dbReference type="ARBA" id="ARBA00022763"/>
    </source>
</evidence>
<dbReference type="SUPFAM" id="SSF55979">
    <property type="entry name" value="DNA clamp"/>
    <property type="match status" value="1"/>
</dbReference>
<evidence type="ECO:0000256" key="1">
    <source>
        <dbReference type="ARBA" id="ARBA00004123"/>
    </source>
</evidence>
<dbReference type="PANTHER" id="PTHR10870:SF0">
    <property type="entry name" value="CELL CYCLE CHECKPOINT PROTEIN RAD1"/>
    <property type="match status" value="1"/>
</dbReference>
<dbReference type="GeneID" id="25731856"/>